<gene>
    <name evidence="1" type="ORF">IMCC3135_01215</name>
</gene>
<dbReference type="AlphaFoldDB" id="A0A2Z2NGH0"/>
<dbReference type="PANTHER" id="PTHR36455:SF1">
    <property type="entry name" value="BLR8292 PROTEIN"/>
    <property type="match status" value="1"/>
</dbReference>
<keyword evidence="2" id="KW-1185">Reference proteome</keyword>
<dbReference type="InterPro" id="IPR008878">
    <property type="entry name" value="Transposase_IS66_Orf2"/>
</dbReference>
<evidence type="ECO:0008006" key="3">
    <source>
        <dbReference type="Google" id="ProtNLM"/>
    </source>
</evidence>
<sequence>MKVYTLRPDVSLTQVYVYRDPIDFRKGHRGLSAIVEQELGHSPFSDLLYVFGNRDRSKIKCLFWEDNGFVLYYKALSEDKFHWPQSHDELLILSGEQLNWLLDGYDISLMKPHRKLLYESVC</sequence>
<organism evidence="1 2">
    <name type="scientific">Granulosicoccus antarcticus IMCC3135</name>
    <dbReference type="NCBI Taxonomy" id="1192854"/>
    <lineage>
        <taxon>Bacteria</taxon>
        <taxon>Pseudomonadati</taxon>
        <taxon>Pseudomonadota</taxon>
        <taxon>Gammaproteobacteria</taxon>
        <taxon>Chromatiales</taxon>
        <taxon>Granulosicoccaceae</taxon>
        <taxon>Granulosicoccus</taxon>
    </lineage>
</organism>
<dbReference type="PANTHER" id="PTHR36455">
    <property type="match status" value="1"/>
</dbReference>
<name>A0A2Z2NGH0_9GAMM</name>
<dbReference type="OrthoDB" id="4956084at2"/>
<dbReference type="Proteomes" id="UP000250079">
    <property type="component" value="Chromosome"/>
</dbReference>
<accession>A0A2Z2NGH0</accession>
<proteinExistence type="predicted"/>
<evidence type="ECO:0000313" key="1">
    <source>
        <dbReference type="EMBL" id="ASJ70362.1"/>
    </source>
</evidence>
<dbReference type="KEGG" id="gai:IMCC3135_01215"/>
<protein>
    <recommendedName>
        <fullName evidence="3">Transposase</fullName>
    </recommendedName>
</protein>
<evidence type="ECO:0000313" key="2">
    <source>
        <dbReference type="Proteomes" id="UP000250079"/>
    </source>
</evidence>
<reference evidence="1 2" key="1">
    <citation type="submission" date="2016-12" db="EMBL/GenBank/DDBJ databases">
        <authorList>
            <person name="Song W.-J."/>
            <person name="Kurnit D.M."/>
        </authorList>
    </citation>
    <scope>NUCLEOTIDE SEQUENCE [LARGE SCALE GENOMIC DNA]</scope>
    <source>
        <strain evidence="1 2">IMCC3135</strain>
    </source>
</reference>
<dbReference type="EMBL" id="CP018632">
    <property type="protein sequence ID" value="ASJ70362.1"/>
    <property type="molecule type" value="Genomic_DNA"/>
</dbReference>
<dbReference type="Pfam" id="PF05717">
    <property type="entry name" value="TnpB_IS66"/>
    <property type="match status" value="1"/>
</dbReference>
<dbReference type="NCBIfam" id="NF033819">
    <property type="entry name" value="IS66_TnpB"/>
    <property type="match status" value="1"/>
</dbReference>
<dbReference type="RefSeq" id="WP_157735692.1">
    <property type="nucleotide sequence ID" value="NZ_CP018632.1"/>
</dbReference>